<gene>
    <name evidence="2" type="ORF">AAHA92_31119</name>
</gene>
<sequence length="282" mass="31790">MTEYVSRLDDGDETKLQVLGNTAATEDGSSNGTFFGVVLLVCRGKVTLTLCFLQLFCYNCLADMTCSSFTYYYDEAHEYVERARKCLATEVAALVVESYKRSYNNMVMDYCTLLPVGNTVAEGRRVLIHNMWNERIKGAKRNVEVWQALLVARPLVLPPTEDAETWIKFASLCHKVEELVDPETTPETDLALDLSRTNVHQLTTQSGIPGSSNVSLIARVYLKLGTWQWALPPILEDDSIPEILGAFRHATHCATKWAKAWHKWALLNTAVMSHYMRSFPSI</sequence>
<keyword evidence="2" id="KW-0808">Transferase</keyword>
<reference evidence="2 3" key="1">
    <citation type="submission" date="2024-06" db="EMBL/GenBank/DDBJ databases">
        <title>A chromosome level genome sequence of Diviner's sage (Salvia divinorum).</title>
        <authorList>
            <person name="Ford S.A."/>
            <person name="Ro D.-K."/>
            <person name="Ness R.W."/>
            <person name="Phillips M.A."/>
        </authorList>
    </citation>
    <scope>NUCLEOTIDE SEQUENCE [LARGE SCALE GENOMIC DNA]</scope>
    <source>
        <strain evidence="2">SAF-2024a</strain>
        <tissue evidence="2">Leaf</tissue>
    </source>
</reference>
<organism evidence="2 3">
    <name type="scientific">Salvia divinorum</name>
    <name type="common">Maria pastora</name>
    <name type="synonym">Diviner's sage</name>
    <dbReference type="NCBI Taxonomy" id="28513"/>
    <lineage>
        <taxon>Eukaryota</taxon>
        <taxon>Viridiplantae</taxon>
        <taxon>Streptophyta</taxon>
        <taxon>Embryophyta</taxon>
        <taxon>Tracheophyta</taxon>
        <taxon>Spermatophyta</taxon>
        <taxon>Magnoliopsida</taxon>
        <taxon>eudicotyledons</taxon>
        <taxon>Gunneridae</taxon>
        <taxon>Pentapetalae</taxon>
        <taxon>asterids</taxon>
        <taxon>lamiids</taxon>
        <taxon>Lamiales</taxon>
        <taxon>Lamiaceae</taxon>
        <taxon>Nepetoideae</taxon>
        <taxon>Mentheae</taxon>
        <taxon>Salviinae</taxon>
        <taxon>Salvia</taxon>
        <taxon>Salvia subgen. Calosphace</taxon>
    </lineage>
</organism>
<dbReference type="GO" id="GO:0004674">
    <property type="term" value="F:protein serine/threonine kinase activity"/>
    <property type="evidence" value="ECO:0007669"/>
    <property type="project" value="UniProtKB-KW"/>
</dbReference>
<dbReference type="InterPro" id="IPR003151">
    <property type="entry name" value="PIK-rel_kinase_FAT"/>
</dbReference>
<protein>
    <submittedName>
        <fullName evidence="2">Non-specific serine/threonine protein kinase</fullName>
        <ecNumber evidence="2">2.7.11.1</ecNumber>
    </submittedName>
</protein>
<dbReference type="InterPro" id="IPR050517">
    <property type="entry name" value="DDR_Repair_Kinase"/>
</dbReference>
<dbReference type="AlphaFoldDB" id="A0ABD1FT41"/>
<keyword evidence="3" id="KW-1185">Reference proteome</keyword>
<proteinExistence type="predicted"/>
<dbReference type="Pfam" id="PF02259">
    <property type="entry name" value="FAT"/>
    <property type="match status" value="2"/>
</dbReference>
<dbReference type="Proteomes" id="UP001567538">
    <property type="component" value="Unassembled WGS sequence"/>
</dbReference>
<feature type="domain" description="PIK-related kinase FAT" evidence="1">
    <location>
        <begin position="214"/>
        <end position="275"/>
    </location>
</feature>
<dbReference type="PANTHER" id="PTHR11139:SF9">
    <property type="entry name" value="SERINE_THREONINE-PROTEIN KINASE MTOR"/>
    <property type="match status" value="1"/>
</dbReference>
<dbReference type="EC" id="2.7.11.1" evidence="2"/>
<evidence type="ECO:0000259" key="1">
    <source>
        <dbReference type="Pfam" id="PF02259"/>
    </source>
</evidence>
<keyword evidence="2" id="KW-0418">Kinase</keyword>
<dbReference type="PANTHER" id="PTHR11139">
    <property type="entry name" value="ATAXIA TELANGIECTASIA MUTATED ATM -RELATED"/>
    <property type="match status" value="1"/>
</dbReference>
<comment type="caution">
    <text evidence="2">The sequence shown here is derived from an EMBL/GenBank/DDBJ whole genome shotgun (WGS) entry which is preliminary data.</text>
</comment>
<dbReference type="EMBL" id="JBEAFC010000012">
    <property type="protein sequence ID" value="KAL1535015.1"/>
    <property type="molecule type" value="Genomic_DNA"/>
</dbReference>
<evidence type="ECO:0000313" key="2">
    <source>
        <dbReference type="EMBL" id="KAL1535015.1"/>
    </source>
</evidence>
<evidence type="ECO:0000313" key="3">
    <source>
        <dbReference type="Proteomes" id="UP001567538"/>
    </source>
</evidence>
<keyword evidence="2" id="KW-0723">Serine/threonine-protein kinase</keyword>
<accession>A0ABD1FT41</accession>
<name>A0ABD1FT41_SALDI</name>
<feature type="domain" description="PIK-related kinase FAT" evidence="1">
    <location>
        <begin position="73"/>
        <end position="175"/>
    </location>
</feature>